<dbReference type="Proteomes" id="UP000242175">
    <property type="component" value="Chromosome large"/>
</dbReference>
<evidence type="ECO:0000313" key="1">
    <source>
        <dbReference type="EMBL" id="ASK78694.1"/>
    </source>
</evidence>
<gene>
    <name evidence="1" type="ORF">CF386_06630</name>
</gene>
<dbReference type="InterPro" id="IPR021974">
    <property type="entry name" value="DUF3581"/>
</dbReference>
<dbReference type="AlphaFoldDB" id="A0A220VE75"/>
<evidence type="ECO:0000313" key="2">
    <source>
        <dbReference type="Proteomes" id="UP000242175"/>
    </source>
</evidence>
<reference evidence="1 2" key="1">
    <citation type="journal article" date="2016" name="Int. J. Syst. Evol. Microbiol.">
        <title>Paraphotobacterium marinum gen. nov., sp. nov., a member of the family Vibrionaceae, isolated from surface seawater.</title>
        <authorList>
            <person name="Huang Z."/>
            <person name="Dong C."/>
            <person name="Shao Z."/>
        </authorList>
    </citation>
    <scope>NUCLEOTIDE SEQUENCE [LARGE SCALE GENOMIC DNA]</scope>
    <source>
        <strain evidence="1 2">NSCS20N07D</strain>
    </source>
</reference>
<protein>
    <recommendedName>
        <fullName evidence="3">DUF3581 domain-containing protein</fullName>
    </recommendedName>
</protein>
<dbReference type="EMBL" id="CP022355">
    <property type="protein sequence ID" value="ASK78694.1"/>
    <property type="molecule type" value="Genomic_DNA"/>
</dbReference>
<dbReference type="RefSeq" id="WP_089073602.1">
    <property type="nucleotide sequence ID" value="NZ_CBCSAM010000001.1"/>
</dbReference>
<dbReference type="OrthoDB" id="5892138at2"/>
<dbReference type="Pfam" id="PF12119">
    <property type="entry name" value="DUF3581"/>
    <property type="match status" value="1"/>
</dbReference>
<accession>A0A220VE75</accession>
<sequence>MNFNTFYSKNNGFFSFTREKASSFAKAIAEDFNPIHDPESSRFCVPGDLLFTLMLKEIGLYNKMSFKFSGMINEQHQLQLSQVENKISLIDNDKKTYLDLTKEGKIFKDEVIIDRIIDQYVKFSGKNFPEILVPIMQEHNVMISPDKPLVIYESMKIEFSDFSLLDKSLKLELSDSILEVKGKRAKERLIFNFICGNKTIGKGEKIMLLSGLRAFDINKLQKLIDQIVNKRNSYQQRISND</sequence>
<name>A0A220VE75_9GAMM</name>
<proteinExistence type="predicted"/>
<keyword evidence="2" id="KW-1185">Reference proteome</keyword>
<dbReference type="KEGG" id="pmai:CF386_06630"/>
<organism evidence="1 2">
    <name type="scientific">Paraphotobacterium marinum</name>
    <dbReference type="NCBI Taxonomy" id="1755811"/>
    <lineage>
        <taxon>Bacteria</taxon>
        <taxon>Pseudomonadati</taxon>
        <taxon>Pseudomonadota</taxon>
        <taxon>Gammaproteobacteria</taxon>
        <taxon>Vibrionales</taxon>
        <taxon>Vibrionaceae</taxon>
        <taxon>Paraphotobacterium</taxon>
    </lineage>
</organism>
<evidence type="ECO:0008006" key="3">
    <source>
        <dbReference type="Google" id="ProtNLM"/>
    </source>
</evidence>